<dbReference type="InterPro" id="IPR011009">
    <property type="entry name" value="Kinase-like_dom_sf"/>
</dbReference>
<dbReference type="eggNOG" id="KOG0590">
    <property type="taxonomic scope" value="Eukaryota"/>
</dbReference>
<dbReference type="InterPro" id="IPR008271">
    <property type="entry name" value="Ser/Thr_kinase_AS"/>
</dbReference>
<dbReference type="EMBL" id="HE612856">
    <property type="protein sequence ID" value="CCE61359.1"/>
    <property type="molecule type" value="Genomic_DNA"/>
</dbReference>
<feature type="compositionally biased region" description="Low complexity" evidence="10">
    <location>
        <begin position="70"/>
        <end position="89"/>
    </location>
</feature>
<evidence type="ECO:0000256" key="5">
    <source>
        <dbReference type="ARBA" id="ARBA00022777"/>
    </source>
</evidence>
<dbReference type="OrthoDB" id="6513151at2759"/>
<name>G8BN81_TETPH</name>
<evidence type="ECO:0000256" key="4">
    <source>
        <dbReference type="ARBA" id="ARBA00022741"/>
    </source>
</evidence>
<dbReference type="SUPFAM" id="SSF56112">
    <property type="entry name" value="Protein kinase-like (PK-like)"/>
    <property type="match status" value="1"/>
</dbReference>
<comment type="similarity">
    <text evidence="7">Belongs to the protein kinase superfamily. CAMK Ser/Thr protein kinase family. NPR/HAL subfamily. HAL5 sub-subfamily.</text>
</comment>
<dbReference type="PROSITE" id="PS00108">
    <property type="entry name" value="PROTEIN_KINASE_ST"/>
    <property type="match status" value="1"/>
</dbReference>
<feature type="region of interest" description="Disordered" evidence="10">
    <location>
        <begin position="266"/>
        <end position="299"/>
    </location>
</feature>
<feature type="region of interest" description="Disordered" evidence="10">
    <location>
        <begin position="1"/>
        <end position="177"/>
    </location>
</feature>
<feature type="compositionally biased region" description="Basic and acidic residues" evidence="10">
    <location>
        <begin position="424"/>
        <end position="434"/>
    </location>
</feature>
<accession>G8BN81</accession>
<dbReference type="KEGG" id="tpf:TPHA_0A02770"/>
<evidence type="ECO:0000256" key="1">
    <source>
        <dbReference type="ARBA" id="ARBA00012513"/>
    </source>
</evidence>
<evidence type="ECO:0000256" key="7">
    <source>
        <dbReference type="ARBA" id="ARBA00038505"/>
    </source>
</evidence>
<protein>
    <recommendedName>
        <fullName evidence="1">non-specific serine/threonine protein kinase</fullName>
        <ecNumber evidence="1">2.7.11.1</ecNumber>
    </recommendedName>
</protein>
<feature type="compositionally biased region" description="Basic and acidic residues" evidence="10">
    <location>
        <begin position="1"/>
        <end position="10"/>
    </location>
</feature>
<dbReference type="HOGENOM" id="CLU_016904_0_0_1"/>
<keyword evidence="3" id="KW-0808">Transferase</keyword>
<evidence type="ECO:0000256" key="6">
    <source>
        <dbReference type="ARBA" id="ARBA00022840"/>
    </source>
</evidence>
<evidence type="ECO:0000313" key="13">
    <source>
        <dbReference type="Proteomes" id="UP000005666"/>
    </source>
</evidence>
<evidence type="ECO:0000313" key="12">
    <source>
        <dbReference type="EMBL" id="CCE61359.1"/>
    </source>
</evidence>
<organism evidence="12 13">
    <name type="scientific">Tetrapisispora phaffii (strain ATCC 24235 / CBS 4417 / NBRC 1672 / NRRL Y-8282 / UCD 70-5)</name>
    <name type="common">Yeast</name>
    <name type="synonym">Fabospora phaffii</name>
    <dbReference type="NCBI Taxonomy" id="1071381"/>
    <lineage>
        <taxon>Eukaryota</taxon>
        <taxon>Fungi</taxon>
        <taxon>Dikarya</taxon>
        <taxon>Ascomycota</taxon>
        <taxon>Saccharomycotina</taxon>
        <taxon>Saccharomycetes</taxon>
        <taxon>Saccharomycetales</taxon>
        <taxon>Saccharomycetaceae</taxon>
        <taxon>Tetrapisispora</taxon>
    </lineage>
</organism>
<evidence type="ECO:0000256" key="9">
    <source>
        <dbReference type="ARBA" id="ARBA00048679"/>
    </source>
</evidence>
<evidence type="ECO:0000256" key="2">
    <source>
        <dbReference type="ARBA" id="ARBA00022527"/>
    </source>
</evidence>
<dbReference type="AlphaFoldDB" id="G8BN81"/>
<dbReference type="Pfam" id="PF00069">
    <property type="entry name" value="Pkinase"/>
    <property type="match status" value="1"/>
</dbReference>
<feature type="compositionally biased region" description="Polar residues" evidence="10">
    <location>
        <begin position="266"/>
        <end position="284"/>
    </location>
</feature>
<evidence type="ECO:0000256" key="8">
    <source>
        <dbReference type="ARBA" id="ARBA00047899"/>
    </source>
</evidence>
<feature type="compositionally biased region" description="Low complexity" evidence="10">
    <location>
        <begin position="141"/>
        <end position="154"/>
    </location>
</feature>
<evidence type="ECO:0000259" key="11">
    <source>
        <dbReference type="PROSITE" id="PS50011"/>
    </source>
</evidence>
<dbReference type="SMART" id="SM00220">
    <property type="entry name" value="S_TKc"/>
    <property type="match status" value="1"/>
</dbReference>
<feature type="region of interest" description="Disordered" evidence="10">
    <location>
        <begin position="415"/>
        <end position="434"/>
    </location>
</feature>
<proteinExistence type="inferred from homology"/>
<feature type="compositionally biased region" description="Polar residues" evidence="10">
    <location>
        <begin position="13"/>
        <end position="42"/>
    </location>
</feature>
<dbReference type="Gene3D" id="1.10.510.10">
    <property type="entry name" value="Transferase(Phosphotransferase) domain 1"/>
    <property type="match status" value="1"/>
</dbReference>
<feature type="compositionally biased region" description="Basic and acidic residues" evidence="10">
    <location>
        <begin position="60"/>
        <end position="69"/>
    </location>
</feature>
<dbReference type="InterPro" id="IPR000719">
    <property type="entry name" value="Prot_kinase_dom"/>
</dbReference>
<dbReference type="PANTHER" id="PTHR24343:SF43">
    <property type="entry name" value="SERINE_THREONINE-PROTEIN KINASE HAL5-RELATED"/>
    <property type="match status" value="1"/>
</dbReference>
<dbReference type="RefSeq" id="XP_003683793.1">
    <property type="nucleotide sequence ID" value="XM_003683745.1"/>
</dbReference>
<sequence>MSSQDTKPDIISHSPQTRSRSLSGSIKNLFKLSSSSQINNGPLSKHASDRTDNNTLPKIVESKKDDLILSKEVPVSSNNSPSSKYVSFSSDEEGPVLQRVPVRKNTVKSSSKHPTSPRYSSDGGNSTEILSKVEGSVNTHSSSSRDASRKSNSAGLNESDSSDNTNRHIDSILSSDSKSSIQNLKLEETVTKNKKNSIHPPNHHVPAASNKVVNGVNESQTSAKLGKSLSRNNSFKIPSLFKSTNASSNGNTLNIGNVSDISRSNSLSGVYSPLSRKNSISLQPRKTKPHSDTISVGSLQPEDNRGKCILQVENFKVFENGSHEHNLNIMQVIRPYIDNGHDEASDNSAHETHDNVKQRSAFSLISMFKSHKNEENLANIQQDQTVDNELKNAFSLISSHTGDIPKVVCTSDVSDSETQTTNSHDIKDSNNKNDLGELSNKIVNEHAAIGVTELKLINELSERINKALSGKISDASQFNRNNKATFEQKFGKSVGVVLGHGSYGTVRLFSKDRIESDPASFQSYCDNKKIFFAVKELKPRSNEHKDKFTTRITSEFIIGHSLSHSKNRNGIVRCHPNIVKIIDLMEVSNTSFIEVLEFCPAGDLYSILIAKSKSGMTLNPLEADCFMKQLLTGIQFMHIHGVAHCDLKPENLLFHSNGLLKICDFGTSCVFQTAWEKTAHFQSGIVGSEPYVAPEEFIHGNEYDPRLVDCWSAGVIYCSMVLGHYLWKLAVPEKDSLYKSFCTEMNDSNEFYVFEEMKHINHEINRLRKMTLYKIFQIDPSKRITIDQALGSAWMRNTNCCIHYKRSI</sequence>
<keyword evidence="6" id="KW-0067">ATP-binding</keyword>
<dbReference type="GO" id="GO:0005524">
    <property type="term" value="F:ATP binding"/>
    <property type="evidence" value="ECO:0007669"/>
    <property type="project" value="UniProtKB-KW"/>
</dbReference>
<dbReference type="EC" id="2.7.11.1" evidence="1"/>
<dbReference type="OMA" id="EFYVFEE"/>
<comment type="catalytic activity">
    <reaction evidence="9">
        <text>L-seryl-[protein] + ATP = O-phospho-L-seryl-[protein] + ADP + H(+)</text>
        <dbReference type="Rhea" id="RHEA:17989"/>
        <dbReference type="Rhea" id="RHEA-COMP:9863"/>
        <dbReference type="Rhea" id="RHEA-COMP:11604"/>
        <dbReference type="ChEBI" id="CHEBI:15378"/>
        <dbReference type="ChEBI" id="CHEBI:29999"/>
        <dbReference type="ChEBI" id="CHEBI:30616"/>
        <dbReference type="ChEBI" id="CHEBI:83421"/>
        <dbReference type="ChEBI" id="CHEBI:456216"/>
        <dbReference type="EC" id="2.7.11.1"/>
    </reaction>
</comment>
<dbReference type="GeneID" id="11532450"/>
<dbReference type="STRING" id="1071381.G8BN81"/>
<comment type="catalytic activity">
    <reaction evidence="8">
        <text>L-threonyl-[protein] + ATP = O-phospho-L-threonyl-[protein] + ADP + H(+)</text>
        <dbReference type="Rhea" id="RHEA:46608"/>
        <dbReference type="Rhea" id="RHEA-COMP:11060"/>
        <dbReference type="Rhea" id="RHEA-COMP:11605"/>
        <dbReference type="ChEBI" id="CHEBI:15378"/>
        <dbReference type="ChEBI" id="CHEBI:30013"/>
        <dbReference type="ChEBI" id="CHEBI:30616"/>
        <dbReference type="ChEBI" id="CHEBI:61977"/>
        <dbReference type="ChEBI" id="CHEBI:456216"/>
        <dbReference type="EC" id="2.7.11.1"/>
    </reaction>
</comment>
<dbReference type="Proteomes" id="UP000005666">
    <property type="component" value="Chromosome 1"/>
</dbReference>
<feature type="compositionally biased region" description="Polar residues" evidence="10">
    <location>
        <begin position="107"/>
        <end position="129"/>
    </location>
</feature>
<keyword evidence="13" id="KW-1185">Reference proteome</keyword>
<dbReference type="GO" id="GO:0005829">
    <property type="term" value="C:cytosol"/>
    <property type="evidence" value="ECO:0007669"/>
    <property type="project" value="TreeGrafter"/>
</dbReference>
<dbReference type="PROSITE" id="PS50011">
    <property type="entry name" value="PROTEIN_KINASE_DOM"/>
    <property type="match status" value="1"/>
</dbReference>
<evidence type="ECO:0000256" key="10">
    <source>
        <dbReference type="SAM" id="MobiDB-lite"/>
    </source>
</evidence>
<dbReference type="PANTHER" id="PTHR24343">
    <property type="entry name" value="SERINE/THREONINE KINASE"/>
    <property type="match status" value="1"/>
</dbReference>
<keyword evidence="4" id="KW-0547">Nucleotide-binding</keyword>
<dbReference type="GO" id="GO:0004674">
    <property type="term" value="F:protein serine/threonine kinase activity"/>
    <property type="evidence" value="ECO:0007669"/>
    <property type="project" value="UniProtKB-KW"/>
</dbReference>
<evidence type="ECO:0000256" key="3">
    <source>
        <dbReference type="ARBA" id="ARBA00022679"/>
    </source>
</evidence>
<feature type="domain" description="Protein kinase" evidence="11">
    <location>
        <begin position="492"/>
        <end position="795"/>
    </location>
</feature>
<keyword evidence="2" id="KW-0723">Serine/threonine-protein kinase</keyword>
<keyword evidence="5" id="KW-0418">Kinase</keyword>
<reference evidence="12 13" key="1">
    <citation type="journal article" date="2011" name="Proc. Natl. Acad. Sci. U.S.A.">
        <title>Evolutionary erosion of yeast sex chromosomes by mating-type switching accidents.</title>
        <authorList>
            <person name="Gordon J.L."/>
            <person name="Armisen D."/>
            <person name="Proux-Wera E."/>
            <person name="Oheigeartaigh S.S."/>
            <person name="Byrne K.P."/>
            <person name="Wolfe K.H."/>
        </authorList>
    </citation>
    <scope>NUCLEOTIDE SEQUENCE [LARGE SCALE GENOMIC DNA]</scope>
    <source>
        <strain evidence="13">ATCC 24235 / CBS 4417 / NBRC 1672 / NRRL Y-8282 / UCD 70-5</strain>
    </source>
</reference>
<dbReference type="GO" id="GO:0030003">
    <property type="term" value="P:intracellular monoatomic cation homeostasis"/>
    <property type="evidence" value="ECO:0007669"/>
    <property type="project" value="TreeGrafter"/>
</dbReference>
<feature type="compositionally biased region" description="Polar residues" evidence="10">
    <location>
        <begin position="155"/>
        <end position="164"/>
    </location>
</feature>
<gene>
    <name evidence="12" type="primary">TPHA0A02770</name>
    <name evidence="12" type="ordered locus">TPHA_0A02770</name>
</gene>